<proteinExistence type="inferred from homology"/>
<evidence type="ECO:0000256" key="5">
    <source>
        <dbReference type="ARBA" id="ARBA00022679"/>
    </source>
</evidence>
<evidence type="ECO:0000256" key="4">
    <source>
        <dbReference type="ARBA" id="ARBA00022619"/>
    </source>
</evidence>
<keyword evidence="9" id="KW-1185">Reference proteome</keyword>
<protein>
    <recommendedName>
        <fullName evidence="3 7">6,7-dimethyl-8-ribityllumazine synthase</fullName>
        <shortName evidence="7">DMRL synthase</shortName>
        <shortName evidence="7">LS</shortName>
        <shortName evidence="7">Lumazine synthase</shortName>
        <ecNumber evidence="3 7">2.5.1.78</ecNumber>
    </recommendedName>
</protein>
<feature type="binding site" evidence="7">
    <location>
        <begin position="59"/>
        <end position="61"/>
    </location>
    <ligand>
        <name>5-amino-6-(D-ribitylamino)uracil</name>
        <dbReference type="ChEBI" id="CHEBI:15934"/>
    </ligand>
</feature>
<evidence type="ECO:0000256" key="3">
    <source>
        <dbReference type="ARBA" id="ARBA00012664"/>
    </source>
</evidence>
<evidence type="ECO:0000256" key="2">
    <source>
        <dbReference type="ARBA" id="ARBA00007424"/>
    </source>
</evidence>
<evidence type="ECO:0000313" key="9">
    <source>
        <dbReference type="Proteomes" id="UP000825051"/>
    </source>
</evidence>
<feature type="binding site" evidence="7">
    <location>
        <begin position="83"/>
        <end position="85"/>
    </location>
    <ligand>
        <name>5-amino-6-(D-ribitylamino)uracil</name>
        <dbReference type="ChEBI" id="CHEBI:15934"/>
    </ligand>
</feature>
<feature type="binding site" evidence="7">
    <location>
        <position position="130"/>
    </location>
    <ligand>
        <name>(2S)-2-hydroxy-3-oxobutyl phosphate</name>
        <dbReference type="ChEBI" id="CHEBI:58830"/>
    </ligand>
</feature>
<dbReference type="CDD" id="cd09209">
    <property type="entry name" value="Lumazine_synthase-I"/>
    <property type="match status" value="1"/>
</dbReference>
<dbReference type="Proteomes" id="UP000825051">
    <property type="component" value="Chromosome"/>
</dbReference>
<comment type="pathway">
    <text evidence="1 7">Cofactor biosynthesis; riboflavin biosynthesis; riboflavin from 2-hydroxy-3-oxobutyl phosphate and 5-amino-6-(D-ribitylamino)uracil: step 1/2.</text>
</comment>
<feature type="binding site" evidence="7">
    <location>
        <position position="116"/>
    </location>
    <ligand>
        <name>5-amino-6-(D-ribitylamino)uracil</name>
        <dbReference type="ChEBI" id="CHEBI:15934"/>
    </ligand>
</feature>
<dbReference type="RefSeq" id="WP_220161382.1">
    <property type="nucleotide sequence ID" value="NZ_CP080507.1"/>
</dbReference>
<dbReference type="GO" id="GO:0000906">
    <property type="term" value="F:6,7-dimethyl-8-ribityllumazine synthase activity"/>
    <property type="evidence" value="ECO:0007669"/>
    <property type="project" value="UniProtKB-UniRule"/>
</dbReference>
<evidence type="ECO:0000256" key="6">
    <source>
        <dbReference type="ARBA" id="ARBA00048785"/>
    </source>
</evidence>
<gene>
    <name evidence="7 8" type="primary">ribH</name>
    <name evidence="8" type="ORF">K0B96_13340</name>
</gene>
<dbReference type="UniPathway" id="UPA00275">
    <property type="reaction ID" value="UER00404"/>
</dbReference>
<name>A0A8F9XJ46_9BACT</name>
<organism evidence="8 9">
    <name type="scientific">Horticoccus luteus</name>
    <dbReference type="NCBI Taxonomy" id="2862869"/>
    <lineage>
        <taxon>Bacteria</taxon>
        <taxon>Pseudomonadati</taxon>
        <taxon>Verrucomicrobiota</taxon>
        <taxon>Opitutia</taxon>
        <taxon>Opitutales</taxon>
        <taxon>Opitutaceae</taxon>
        <taxon>Horticoccus</taxon>
    </lineage>
</organism>
<feature type="binding site" evidence="7">
    <location>
        <begin position="88"/>
        <end position="89"/>
    </location>
    <ligand>
        <name>(2S)-2-hydroxy-3-oxobutyl phosphate</name>
        <dbReference type="ChEBI" id="CHEBI:58830"/>
    </ligand>
</feature>
<comment type="function">
    <text evidence="7">Catalyzes the formation of 6,7-dimethyl-8-ribityllumazine by condensation of 5-amino-6-(D-ribitylamino)uracil with 3,4-dihydroxy-2-butanone 4-phosphate. This is the penultimate step in the biosynthesis of riboflavin.</text>
</comment>
<dbReference type="GO" id="GO:0009231">
    <property type="term" value="P:riboflavin biosynthetic process"/>
    <property type="evidence" value="ECO:0007669"/>
    <property type="project" value="UniProtKB-UniRule"/>
</dbReference>
<feature type="binding site" evidence="7">
    <location>
        <position position="25"/>
    </location>
    <ligand>
        <name>5-amino-6-(D-ribitylamino)uracil</name>
        <dbReference type="ChEBI" id="CHEBI:15934"/>
    </ligand>
</feature>
<feature type="active site" description="Proton donor" evidence="7">
    <location>
        <position position="91"/>
    </location>
</feature>
<dbReference type="Pfam" id="PF00885">
    <property type="entry name" value="DMRL_synthase"/>
    <property type="match status" value="1"/>
</dbReference>
<dbReference type="InterPro" id="IPR034964">
    <property type="entry name" value="LS"/>
</dbReference>
<dbReference type="GO" id="GO:0009349">
    <property type="term" value="C:riboflavin synthase complex"/>
    <property type="evidence" value="ECO:0007669"/>
    <property type="project" value="UniProtKB-UniRule"/>
</dbReference>
<comment type="catalytic activity">
    <reaction evidence="6 7">
        <text>(2S)-2-hydroxy-3-oxobutyl phosphate + 5-amino-6-(D-ribitylamino)uracil = 6,7-dimethyl-8-(1-D-ribityl)lumazine + phosphate + 2 H2O + H(+)</text>
        <dbReference type="Rhea" id="RHEA:26152"/>
        <dbReference type="ChEBI" id="CHEBI:15377"/>
        <dbReference type="ChEBI" id="CHEBI:15378"/>
        <dbReference type="ChEBI" id="CHEBI:15934"/>
        <dbReference type="ChEBI" id="CHEBI:43474"/>
        <dbReference type="ChEBI" id="CHEBI:58201"/>
        <dbReference type="ChEBI" id="CHEBI:58830"/>
        <dbReference type="EC" id="2.5.1.78"/>
    </reaction>
</comment>
<evidence type="ECO:0000256" key="7">
    <source>
        <dbReference type="HAMAP-Rule" id="MF_00178"/>
    </source>
</evidence>
<dbReference type="PANTHER" id="PTHR21058">
    <property type="entry name" value="6,7-DIMETHYL-8-RIBITYLLUMAZINE SYNTHASE DMRL SYNTHASE LUMAZINE SYNTHASE"/>
    <property type="match status" value="1"/>
</dbReference>
<dbReference type="EMBL" id="CP080507">
    <property type="protein sequence ID" value="QYM78278.1"/>
    <property type="molecule type" value="Genomic_DNA"/>
</dbReference>
<accession>A0A8F9XJ46</accession>
<dbReference type="SUPFAM" id="SSF52121">
    <property type="entry name" value="Lumazine synthase"/>
    <property type="match status" value="1"/>
</dbReference>
<comment type="similarity">
    <text evidence="2 7">Belongs to the DMRL synthase family.</text>
</comment>
<dbReference type="PANTHER" id="PTHR21058:SF0">
    <property type="entry name" value="6,7-DIMETHYL-8-RIBITYLLUMAZINE SYNTHASE"/>
    <property type="match status" value="1"/>
</dbReference>
<dbReference type="InterPro" id="IPR036467">
    <property type="entry name" value="LS/RS_sf"/>
</dbReference>
<dbReference type="KEGG" id="ole:K0B96_13340"/>
<dbReference type="HAMAP" id="MF_00178">
    <property type="entry name" value="Lumazine_synth"/>
    <property type="match status" value="1"/>
</dbReference>
<reference evidence="8" key="1">
    <citation type="submission" date="2021-08" db="EMBL/GenBank/DDBJ databases">
        <title>Genome of a novel bacterium of the phylum Verrucomicrobia, Oleiharenicola sp. KSB-15.</title>
        <authorList>
            <person name="Chung J.-H."/>
            <person name="Ahn J.-H."/>
            <person name="Yoon Y."/>
            <person name="Kim D.-Y."/>
            <person name="An S.-H."/>
            <person name="Park I."/>
            <person name="Yeon J."/>
        </authorList>
    </citation>
    <scope>NUCLEOTIDE SEQUENCE</scope>
    <source>
        <strain evidence="8">KSB-15</strain>
    </source>
</reference>
<keyword evidence="4 7" id="KW-0686">Riboflavin biosynthesis</keyword>
<evidence type="ECO:0000313" key="8">
    <source>
        <dbReference type="EMBL" id="QYM78278.1"/>
    </source>
</evidence>
<dbReference type="EC" id="2.5.1.78" evidence="3 7"/>
<dbReference type="NCBIfam" id="TIGR00114">
    <property type="entry name" value="lumazine-synth"/>
    <property type="match status" value="1"/>
</dbReference>
<evidence type="ECO:0000256" key="1">
    <source>
        <dbReference type="ARBA" id="ARBA00004917"/>
    </source>
</evidence>
<dbReference type="InterPro" id="IPR002180">
    <property type="entry name" value="LS/RS"/>
</dbReference>
<keyword evidence="5 7" id="KW-0808">Transferase</keyword>
<dbReference type="AlphaFoldDB" id="A0A8F9XJ46"/>
<dbReference type="Gene3D" id="3.40.50.960">
    <property type="entry name" value="Lumazine/riboflavin synthase"/>
    <property type="match status" value="1"/>
</dbReference>
<sequence>MSLAAPSATAIDGSAFRVGLVAARYNESLVDALLERTMKGLLGAGVKETALILVRVPGSHEVPWAANELARRGRPDVVIALGVLIGGDTSHHEMVGASVSAALQQVAVETRVPVINGVIVTNTRPQAVARCRGKINRGGEFATAALEMAALRRRLSR</sequence>